<dbReference type="Proteomes" id="UP000064137">
    <property type="component" value="Chromosome"/>
</dbReference>
<protein>
    <submittedName>
        <fullName evidence="1">Uncharacterized protein</fullName>
    </submittedName>
</protein>
<accession>A0A0U4P5T9</accession>
<name>A0A0U4P5T9_9PSED</name>
<organism evidence="1 2">
    <name type="scientific">Pseudomonas oryzihabitans</name>
    <dbReference type="NCBI Taxonomy" id="47885"/>
    <lineage>
        <taxon>Bacteria</taxon>
        <taxon>Pseudomonadati</taxon>
        <taxon>Pseudomonadota</taxon>
        <taxon>Gammaproteobacteria</taxon>
        <taxon>Pseudomonadales</taxon>
        <taxon>Pseudomonadaceae</taxon>
        <taxon>Pseudomonas</taxon>
    </lineage>
</organism>
<dbReference type="RefSeq" id="WP_059314367.1">
    <property type="nucleotide sequence ID" value="NZ_CP013987.1"/>
</dbReference>
<dbReference type="AlphaFoldDB" id="A0A0U4P5T9"/>
<proteinExistence type="predicted"/>
<sequence length="260" mass="28898">MNTETQTNSLPEDVAAALVIHDEAKASYLAQRETLVTLGKRLEKHRATARAARHESETAGSEWRAAFRDADGELTLEVLKAKRDEQDKRELAESYEQLAAELEPSYQLAQVETAYARRTYDSTQEKARAAYGDHRLAIASAALFATAEGRTWLRLMQRQEDKHLHVVIREDITGNGATAQGQAERQQAARGRMERALAKLVDEAAAAVEPAKADPLEQTLQALDLTAYELTGRATNVLVLNRQRAEAQALLERQDQQHSA</sequence>
<reference evidence="1 2" key="1">
    <citation type="submission" date="2016-01" db="EMBL/GenBank/DDBJ databases">
        <title>Annotation of Pseudomonas oryzihabitans USDA-ARS-USMARC-56511.</title>
        <authorList>
            <person name="Harhay G.P."/>
            <person name="Harhay D.M."/>
            <person name="Smith T.P.L."/>
            <person name="Bono J.L."/>
            <person name="Heaton M.P."/>
            <person name="Clawson M.L."/>
            <person name="Chitko-Mckown C.G."/>
            <person name="Capik S.F."/>
            <person name="DeDonder K.D."/>
            <person name="Apley M.D."/>
            <person name="Lubbers B.V."/>
            <person name="White B.J."/>
            <person name="Larson R.L."/>
        </authorList>
    </citation>
    <scope>NUCLEOTIDE SEQUENCE [LARGE SCALE GENOMIC DNA]</scope>
    <source>
        <strain evidence="1 2">USDA-ARS-USMARC-56511</strain>
    </source>
</reference>
<evidence type="ECO:0000313" key="2">
    <source>
        <dbReference type="Proteomes" id="UP000064137"/>
    </source>
</evidence>
<gene>
    <name evidence="1" type="ORF">APT59_08005</name>
</gene>
<evidence type="ECO:0000313" key="1">
    <source>
        <dbReference type="EMBL" id="ALZ84159.1"/>
    </source>
</evidence>
<dbReference type="KEGG" id="por:APT59_08005"/>
<dbReference type="OrthoDB" id="6883590at2"/>
<dbReference type="EMBL" id="CP013987">
    <property type="protein sequence ID" value="ALZ84159.1"/>
    <property type="molecule type" value="Genomic_DNA"/>
</dbReference>